<evidence type="ECO:0000256" key="1">
    <source>
        <dbReference type="SAM" id="MobiDB-lite"/>
    </source>
</evidence>
<dbReference type="AlphaFoldDB" id="A0A1B6JH26"/>
<dbReference type="InterPro" id="IPR002656">
    <property type="entry name" value="Acyl_transf_3_dom"/>
</dbReference>
<feature type="domain" description="Acyltransferase 3" evidence="3">
    <location>
        <begin position="45"/>
        <end position="397"/>
    </location>
</feature>
<keyword evidence="2" id="KW-0472">Membrane</keyword>
<feature type="transmembrane region" description="Helical" evidence="2">
    <location>
        <begin position="277"/>
        <end position="298"/>
    </location>
</feature>
<evidence type="ECO:0000259" key="3">
    <source>
        <dbReference type="Pfam" id="PF01757"/>
    </source>
</evidence>
<reference evidence="4" key="1">
    <citation type="submission" date="2015-11" db="EMBL/GenBank/DDBJ databases">
        <title>De novo transcriptome assembly of four potential Pierce s Disease insect vectors from Arizona vineyards.</title>
        <authorList>
            <person name="Tassone E.E."/>
        </authorList>
    </citation>
    <scope>NUCLEOTIDE SEQUENCE</scope>
</reference>
<feature type="transmembrane region" description="Helical" evidence="2">
    <location>
        <begin position="131"/>
        <end position="149"/>
    </location>
</feature>
<accession>A0A1B6JH26</accession>
<feature type="region of interest" description="Disordered" evidence="1">
    <location>
        <begin position="458"/>
        <end position="479"/>
    </location>
</feature>
<protein>
    <recommendedName>
        <fullName evidence="3">Acyltransferase 3 domain-containing protein</fullName>
    </recommendedName>
</protein>
<feature type="transmembrane region" description="Helical" evidence="2">
    <location>
        <begin position="305"/>
        <end position="327"/>
    </location>
</feature>
<dbReference type="GO" id="GO:0016747">
    <property type="term" value="F:acyltransferase activity, transferring groups other than amino-acyl groups"/>
    <property type="evidence" value="ECO:0007669"/>
    <property type="project" value="InterPro"/>
</dbReference>
<dbReference type="PANTHER" id="PTHR11161">
    <property type="entry name" value="O-ACYLTRANSFERASE"/>
    <property type="match status" value="1"/>
</dbReference>
<dbReference type="InterPro" id="IPR052728">
    <property type="entry name" value="O2_lipid_transport_reg"/>
</dbReference>
<feature type="transmembrane region" description="Helical" evidence="2">
    <location>
        <begin position="91"/>
        <end position="111"/>
    </location>
</feature>
<feature type="transmembrane region" description="Helical" evidence="2">
    <location>
        <begin position="347"/>
        <end position="368"/>
    </location>
</feature>
<keyword evidence="2" id="KW-1133">Transmembrane helix</keyword>
<feature type="transmembrane region" description="Helical" evidence="2">
    <location>
        <begin position="222"/>
        <end position="241"/>
    </location>
</feature>
<keyword evidence="2" id="KW-0812">Transmembrane</keyword>
<sequence>MPYYRDQKFESALAEVSEKVLLAFSVRRNVHELTEKGVNPKLDVINGGKVISIAAILFGHRILYSHGLALYNHQFWEERLENHFVDNALMNATHLVDVFFVCSGVLAFLGVHKTLDKRKSINFIQAILLRWLRIVPTYLLMMGVVGWLLPHMSDGPLWQKRVGLESRRCQDNWWLNLLFINNYVHADNQCLLLSWYLACDMQFFVIGIFAIYVLWRWPRIGYALFGVLFVASVAIPFYVTYDRHYSGTLKLYASSLLVDPFSNEHFNSMYVKSHNRAGPYIVGVVTAYLMVTLSAANYKFSKKTIVLGFLLFFGGGYAHQTYGFLFYQKDRPYNLLENAIYAGFHRITFSIGVAWIALTHYTTGFGAFKTILAHPIYTPLCRLVYSTVLIHTVIQLAEASSVRHSEHMNYPKLFWMACGDYFIANLLALPLYLMVEAPCRTIVKFLFVDRNPNSVQKQSQNVSTEMPAEQPRQVVVSRL</sequence>
<gene>
    <name evidence="4" type="ORF">g.15318</name>
</gene>
<dbReference type="Pfam" id="PF01757">
    <property type="entry name" value="Acyl_transf_3"/>
    <property type="match status" value="1"/>
</dbReference>
<organism evidence="4">
    <name type="scientific">Homalodisca liturata</name>
    <dbReference type="NCBI Taxonomy" id="320908"/>
    <lineage>
        <taxon>Eukaryota</taxon>
        <taxon>Metazoa</taxon>
        <taxon>Ecdysozoa</taxon>
        <taxon>Arthropoda</taxon>
        <taxon>Hexapoda</taxon>
        <taxon>Insecta</taxon>
        <taxon>Pterygota</taxon>
        <taxon>Neoptera</taxon>
        <taxon>Paraneoptera</taxon>
        <taxon>Hemiptera</taxon>
        <taxon>Auchenorrhyncha</taxon>
        <taxon>Membracoidea</taxon>
        <taxon>Cicadellidae</taxon>
        <taxon>Cicadellinae</taxon>
        <taxon>Proconiini</taxon>
        <taxon>Homalodisca</taxon>
    </lineage>
</organism>
<feature type="transmembrane region" description="Helical" evidence="2">
    <location>
        <begin position="50"/>
        <end position="71"/>
    </location>
</feature>
<dbReference type="PANTHER" id="PTHR11161:SF71">
    <property type="entry name" value="NOSE RESISTANT-TO-FLUOXETINE PROTEIN N-TERMINAL DOMAIN-CONTAINING PROTEIN"/>
    <property type="match status" value="1"/>
</dbReference>
<evidence type="ECO:0000256" key="2">
    <source>
        <dbReference type="SAM" id="Phobius"/>
    </source>
</evidence>
<dbReference type="EMBL" id="GECU01009231">
    <property type="protein sequence ID" value="JAS98475.1"/>
    <property type="molecule type" value="Transcribed_RNA"/>
</dbReference>
<feature type="transmembrane region" description="Helical" evidence="2">
    <location>
        <begin position="413"/>
        <end position="435"/>
    </location>
</feature>
<evidence type="ECO:0000313" key="4">
    <source>
        <dbReference type="EMBL" id="JAS98475.1"/>
    </source>
</evidence>
<name>A0A1B6JH26_9HEMI</name>
<proteinExistence type="predicted"/>
<feature type="transmembrane region" description="Helical" evidence="2">
    <location>
        <begin position="193"/>
        <end position="215"/>
    </location>
</feature>
<feature type="transmembrane region" description="Helical" evidence="2">
    <location>
        <begin position="380"/>
        <end position="397"/>
    </location>
</feature>